<evidence type="ECO:0008006" key="6">
    <source>
        <dbReference type="Google" id="ProtNLM"/>
    </source>
</evidence>
<evidence type="ECO:0000256" key="2">
    <source>
        <dbReference type="SAM" id="Phobius"/>
    </source>
</evidence>
<gene>
    <name evidence="3" type="ORF">GN244_ATG01165</name>
    <name evidence="4" type="ORF">GN958_ATG17338</name>
</gene>
<dbReference type="EMBL" id="JAACNO010002377">
    <property type="protein sequence ID" value="KAF4133486.1"/>
    <property type="molecule type" value="Genomic_DNA"/>
</dbReference>
<reference evidence="3" key="1">
    <citation type="submission" date="2020-04" db="EMBL/GenBank/DDBJ databases">
        <title>Hybrid Assembly of Korean Phytophthora infestans isolates.</title>
        <authorList>
            <person name="Prokchorchik M."/>
            <person name="Lee Y."/>
            <person name="Seo J."/>
            <person name="Cho J.-H."/>
            <person name="Park Y.-E."/>
            <person name="Jang D.-C."/>
            <person name="Im J.-S."/>
            <person name="Choi J.-G."/>
            <person name="Park H.-J."/>
            <person name="Lee G.-B."/>
            <person name="Lee Y.-G."/>
            <person name="Hong S.-Y."/>
            <person name="Cho K."/>
            <person name="Sohn K.H."/>
        </authorList>
    </citation>
    <scope>NUCLEOTIDE SEQUENCE</scope>
    <source>
        <strain evidence="3">KR_1_A1</strain>
        <strain evidence="4">KR_2_A2</strain>
    </source>
</reference>
<keyword evidence="2" id="KW-0472">Membrane</keyword>
<feature type="region of interest" description="Disordered" evidence="1">
    <location>
        <begin position="48"/>
        <end position="87"/>
    </location>
</feature>
<evidence type="ECO:0000313" key="4">
    <source>
        <dbReference type="EMBL" id="KAF4133486.1"/>
    </source>
</evidence>
<dbReference type="AlphaFoldDB" id="A0A833TF71"/>
<keyword evidence="5" id="KW-1185">Reference proteome</keyword>
<organism evidence="3 5">
    <name type="scientific">Phytophthora infestans</name>
    <name type="common">Potato late blight agent</name>
    <name type="synonym">Botrytis infestans</name>
    <dbReference type="NCBI Taxonomy" id="4787"/>
    <lineage>
        <taxon>Eukaryota</taxon>
        <taxon>Sar</taxon>
        <taxon>Stramenopiles</taxon>
        <taxon>Oomycota</taxon>
        <taxon>Peronosporomycetes</taxon>
        <taxon>Peronosporales</taxon>
        <taxon>Peronosporaceae</taxon>
        <taxon>Phytophthora</taxon>
    </lineage>
</organism>
<accession>A0A833TF71</accession>
<protein>
    <recommendedName>
        <fullName evidence="6">Transmembrane protein</fullName>
    </recommendedName>
</protein>
<dbReference type="Proteomes" id="UP000704712">
    <property type="component" value="Unassembled WGS sequence"/>
</dbReference>
<feature type="compositionally biased region" description="Polar residues" evidence="1">
    <location>
        <begin position="62"/>
        <end position="72"/>
    </location>
</feature>
<feature type="transmembrane region" description="Helical" evidence="2">
    <location>
        <begin position="148"/>
        <end position="168"/>
    </location>
</feature>
<proteinExistence type="predicted"/>
<evidence type="ECO:0000313" key="5">
    <source>
        <dbReference type="Proteomes" id="UP000602510"/>
    </source>
</evidence>
<dbReference type="Proteomes" id="UP000602510">
    <property type="component" value="Unassembled WGS sequence"/>
</dbReference>
<comment type="caution">
    <text evidence="3">The sequence shown here is derived from an EMBL/GenBank/DDBJ whole genome shotgun (WGS) entry which is preliminary data.</text>
</comment>
<evidence type="ECO:0000313" key="3">
    <source>
        <dbReference type="EMBL" id="KAF4046419.1"/>
    </source>
</evidence>
<dbReference type="EMBL" id="WSZM01000016">
    <property type="protein sequence ID" value="KAF4046419.1"/>
    <property type="molecule type" value="Genomic_DNA"/>
</dbReference>
<evidence type="ECO:0000256" key="1">
    <source>
        <dbReference type="SAM" id="MobiDB-lite"/>
    </source>
</evidence>
<keyword evidence="2" id="KW-1133">Transmembrane helix</keyword>
<sequence>MSASSSITNHPQKTGELDWAILNATLALVAGKNASNTLRVVPAQQLSDSVMSGPESPMIATSKASTHQTEPQSKLRRSASPPRQDASVQDAQNALQTLFHSEYVVMGEYVECAIPVLYAAYLAFLYHLPTAAFYPHTRSLSPEKFARAVTNLLLYSIVEFASFTGLLITQVATLQGHLFLWISVILQMTLVSI</sequence>
<keyword evidence="2" id="KW-0812">Transmembrane</keyword>
<name>A0A833TF71_PHYIN</name>